<keyword evidence="11" id="KW-1185">Reference proteome</keyword>
<evidence type="ECO:0000256" key="1">
    <source>
        <dbReference type="ARBA" id="ARBA00004123"/>
    </source>
</evidence>
<dbReference type="Gramene" id="FCD_00011359-RA">
    <property type="protein sequence ID" value="FCD_00011359-RA:cds"/>
    <property type="gene ID" value="FCD_00011359"/>
</dbReference>
<dbReference type="Pfam" id="PF03634">
    <property type="entry name" value="TCP"/>
    <property type="match status" value="1"/>
</dbReference>
<keyword evidence="3" id="KW-0805">Transcription regulation</keyword>
<feature type="region of interest" description="Disordered" evidence="7">
    <location>
        <begin position="199"/>
        <end position="272"/>
    </location>
</feature>
<evidence type="ECO:0000256" key="2">
    <source>
        <dbReference type="ARBA" id="ARBA00022473"/>
    </source>
</evidence>
<dbReference type="GO" id="GO:2000032">
    <property type="term" value="P:regulation of secondary shoot formation"/>
    <property type="evidence" value="ECO:0007669"/>
    <property type="project" value="TreeGrafter"/>
</dbReference>
<reference evidence="10" key="1">
    <citation type="submission" date="2023-07" db="EMBL/GenBank/DDBJ databases">
        <title>draft genome sequence of fig (Ficus carica).</title>
        <authorList>
            <person name="Takahashi T."/>
            <person name="Nishimura K."/>
        </authorList>
    </citation>
    <scope>NUCLEOTIDE SEQUENCE</scope>
</reference>
<evidence type="ECO:0000259" key="9">
    <source>
        <dbReference type="PROSITE" id="PS51370"/>
    </source>
</evidence>
<keyword evidence="5" id="KW-0804">Transcription</keyword>
<evidence type="ECO:0000256" key="7">
    <source>
        <dbReference type="SAM" id="MobiDB-lite"/>
    </source>
</evidence>
<evidence type="ECO:0000259" key="8">
    <source>
        <dbReference type="PROSITE" id="PS51369"/>
    </source>
</evidence>
<dbReference type="PROSITE" id="PS51370">
    <property type="entry name" value="R"/>
    <property type="match status" value="1"/>
</dbReference>
<dbReference type="GO" id="GO:0005634">
    <property type="term" value="C:nucleus"/>
    <property type="evidence" value="ECO:0007669"/>
    <property type="project" value="UniProtKB-SubCell"/>
</dbReference>
<evidence type="ECO:0000256" key="5">
    <source>
        <dbReference type="ARBA" id="ARBA00023163"/>
    </source>
</evidence>
<dbReference type="PROSITE" id="PS51369">
    <property type="entry name" value="TCP"/>
    <property type="match status" value="1"/>
</dbReference>
<dbReference type="InterPro" id="IPR017887">
    <property type="entry name" value="TF_TCP_subgr"/>
</dbReference>
<protein>
    <submittedName>
        <fullName evidence="10">Uncharacterized protein</fullName>
    </submittedName>
</protein>
<evidence type="ECO:0000313" key="10">
    <source>
        <dbReference type="EMBL" id="GMN38829.1"/>
    </source>
</evidence>
<keyword evidence="4" id="KW-0238">DNA-binding</keyword>
<feature type="compositionally biased region" description="Acidic residues" evidence="7">
    <location>
        <begin position="222"/>
        <end position="233"/>
    </location>
</feature>
<evidence type="ECO:0000313" key="11">
    <source>
        <dbReference type="Proteomes" id="UP001187192"/>
    </source>
</evidence>
<gene>
    <name evidence="10" type="ORF">TIFTF001_008053</name>
</gene>
<feature type="compositionally biased region" description="Basic residues" evidence="7">
    <location>
        <begin position="240"/>
        <end position="251"/>
    </location>
</feature>
<feature type="compositionally biased region" description="Polar residues" evidence="7">
    <location>
        <begin position="200"/>
        <end position="209"/>
    </location>
</feature>
<dbReference type="Proteomes" id="UP001187192">
    <property type="component" value="Unassembled WGS sequence"/>
</dbReference>
<feature type="compositionally biased region" description="Low complexity" evidence="7">
    <location>
        <begin position="25"/>
        <end position="34"/>
    </location>
</feature>
<feature type="compositionally biased region" description="Basic and acidic residues" evidence="7">
    <location>
        <begin position="254"/>
        <end position="272"/>
    </location>
</feature>
<dbReference type="PANTHER" id="PTHR31072">
    <property type="entry name" value="TRANSCRIPTION FACTOR TCP4-RELATED"/>
    <property type="match status" value="1"/>
</dbReference>
<dbReference type="AlphaFoldDB" id="A0AA88DGU0"/>
<evidence type="ECO:0000256" key="4">
    <source>
        <dbReference type="ARBA" id="ARBA00023125"/>
    </source>
</evidence>
<organism evidence="10 11">
    <name type="scientific">Ficus carica</name>
    <name type="common">Common fig</name>
    <dbReference type="NCBI Taxonomy" id="3494"/>
    <lineage>
        <taxon>Eukaryota</taxon>
        <taxon>Viridiplantae</taxon>
        <taxon>Streptophyta</taxon>
        <taxon>Embryophyta</taxon>
        <taxon>Tracheophyta</taxon>
        <taxon>Spermatophyta</taxon>
        <taxon>Magnoliopsida</taxon>
        <taxon>eudicotyledons</taxon>
        <taxon>Gunneridae</taxon>
        <taxon>Pentapetalae</taxon>
        <taxon>rosids</taxon>
        <taxon>fabids</taxon>
        <taxon>Rosales</taxon>
        <taxon>Moraceae</taxon>
        <taxon>Ficeae</taxon>
        <taxon>Ficus</taxon>
    </lineage>
</organism>
<dbReference type="EMBL" id="BTGU01000008">
    <property type="protein sequence ID" value="GMN38829.1"/>
    <property type="molecule type" value="Genomic_DNA"/>
</dbReference>
<comment type="caution">
    <text evidence="10">The sequence shown here is derived from an EMBL/GenBank/DDBJ whole genome shotgun (WGS) entry which is preliminary data.</text>
</comment>
<proteinExistence type="predicted"/>
<dbReference type="GO" id="GO:0003700">
    <property type="term" value="F:DNA-binding transcription factor activity"/>
    <property type="evidence" value="ECO:0007669"/>
    <property type="project" value="InterPro"/>
</dbReference>
<keyword evidence="6" id="KW-0539">Nucleus</keyword>
<sequence>MFPLSSIYQHFPVENTSENDDHDQNPNSSNSQNQHVHENQQYCSPYSNFPTIFEDDGLFLSHLLSQQQVILAGTTTSHNSQYEISVVASNQALLDHHDILHHDQNPSHEKCPSKLGFSKKTQRAKAKTVMSRRKTGKKDRHSKINTAQGLRDRRMRLSLQIARKFFDLQDMLGFDKASKTIEWLITKSKSAIKELKHSLAKQTSTSSASDGEVMSKTAGKEGDDDDDYDDDDNDRSLIRNTRKGKRIRKFHNPIARETRDKARARARERTREKFLEKSQNILEKSRQISTSDQANYENVDLGKVGPDDDKTHQEVRNSSLEMVASRLDDQEPGDQLLDYSKSNHVGVSQDDFLEFPGNWNIGNVRNEINPSEFFSTTLKSLSDTEEHKPSSFFPVTTTTASDVQSQNPSSIFVTTTSSDTHVEENPSSLFRGAVTTSTGHNYAVEEQNPRPAGSNFLFGSGANIFCSLNF</sequence>
<name>A0AA88DGU0_FICCA</name>
<dbReference type="InterPro" id="IPR005333">
    <property type="entry name" value="Transcription_factor_TCP"/>
</dbReference>
<evidence type="ECO:0000256" key="3">
    <source>
        <dbReference type="ARBA" id="ARBA00023015"/>
    </source>
</evidence>
<feature type="region of interest" description="Disordered" evidence="7">
    <location>
        <begin position="14"/>
        <end position="38"/>
    </location>
</feature>
<keyword evidence="2" id="KW-0217">Developmental protein</keyword>
<dbReference type="InterPro" id="IPR017888">
    <property type="entry name" value="CYC/TB1_R_domain"/>
</dbReference>
<dbReference type="PANTHER" id="PTHR31072:SF87">
    <property type="entry name" value="TRANSCRIPTION FACTOR TCP12"/>
    <property type="match status" value="1"/>
</dbReference>
<accession>A0AA88DGU0</accession>
<dbReference type="GO" id="GO:0043565">
    <property type="term" value="F:sequence-specific DNA binding"/>
    <property type="evidence" value="ECO:0007669"/>
    <property type="project" value="TreeGrafter"/>
</dbReference>
<feature type="domain" description="R" evidence="9">
    <location>
        <begin position="256"/>
        <end position="273"/>
    </location>
</feature>
<feature type="domain" description="TCP" evidence="8">
    <location>
        <begin position="137"/>
        <end position="195"/>
    </location>
</feature>
<evidence type="ECO:0000256" key="6">
    <source>
        <dbReference type="ARBA" id="ARBA00023242"/>
    </source>
</evidence>
<comment type="subcellular location">
    <subcellularLocation>
        <location evidence="1">Nucleus</location>
    </subcellularLocation>
</comment>